<dbReference type="AlphaFoldDB" id="A0A976II37"/>
<comment type="caution">
    <text evidence="6">The sequence shown here is derived from an EMBL/GenBank/DDBJ whole genome shotgun (WGS) entry which is preliminary data.</text>
</comment>
<dbReference type="PANTHER" id="PTHR13848">
    <property type="entry name" value="PROTEIN YIPPEE-LIKE CG15309-RELATED"/>
    <property type="match status" value="1"/>
</dbReference>
<dbReference type="RefSeq" id="XP_067821727.1">
    <property type="nucleotide sequence ID" value="XM_067967551.1"/>
</dbReference>
<comment type="similarity">
    <text evidence="1 4">Belongs to the yippee family.</text>
</comment>
<organism evidence="6 7">
    <name type="scientific">Bremia lactucae</name>
    <name type="common">Lettuce downy mildew</name>
    <dbReference type="NCBI Taxonomy" id="4779"/>
    <lineage>
        <taxon>Eukaryota</taxon>
        <taxon>Sar</taxon>
        <taxon>Stramenopiles</taxon>
        <taxon>Oomycota</taxon>
        <taxon>Peronosporomycetes</taxon>
        <taxon>Peronosporales</taxon>
        <taxon>Peronosporaceae</taxon>
        <taxon>Bremia</taxon>
    </lineage>
</organism>
<evidence type="ECO:0000313" key="6">
    <source>
        <dbReference type="EMBL" id="TDH72228.1"/>
    </source>
</evidence>
<evidence type="ECO:0000256" key="3">
    <source>
        <dbReference type="ARBA" id="ARBA00022833"/>
    </source>
</evidence>
<accession>A0A976II37</accession>
<sequence>MPSLVVIRSGSKHVDYLENRNGEKPLCQTEDYWRGLRSKVAVSKSFRNSQNLYDADVINAFRCAGCGNVVANRDDVISKMFFGRTGKAFLMNHMYNVSIGPAHKRDLMTGLHTIADIMCCQCDFGLGWKYLKAMETSQKYKEGKFIIEHALIEDDLEEHTWNRL</sequence>
<keyword evidence="2" id="KW-0479">Metal-binding</keyword>
<keyword evidence="3" id="KW-0862">Zinc</keyword>
<keyword evidence="7" id="KW-1185">Reference proteome</keyword>
<proteinExistence type="inferred from homology"/>
<evidence type="ECO:0000313" key="7">
    <source>
        <dbReference type="Proteomes" id="UP000294530"/>
    </source>
</evidence>
<evidence type="ECO:0000256" key="2">
    <source>
        <dbReference type="ARBA" id="ARBA00022723"/>
    </source>
</evidence>
<dbReference type="OrthoDB" id="6407410at2759"/>
<dbReference type="InterPro" id="IPR034751">
    <property type="entry name" value="Yippee"/>
</dbReference>
<dbReference type="InterPro" id="IPR004910">
    <property type="entry name" value="Yippee/Mis18/Cereblon"/>
</dbReference>
<dbReference type="Pfam" id="PF03226">
    <property type="entry name" value="Yippee-Mis18"/>
    <property type="match status" value="1"/>
</dbReference>
<dbReference type="InterPro" id="IPR039058">
    <property type="entry name" value="Yippee_fam"/>
</dbReference>
<dbReference type="GO" id="GO:0046872">
    <property type="term" value="F:metal ion binding"/>
    <property type="evidence" value="ECO:0007669"/>
    <property type="project" value="UniProtKB-KW"/>
</dbReference>
<evidence type="ECO:0000259" key="5">
    <source>
        <dbReference type="PROSITE" id="PS51792"/>
    </source>
</evidence>
<evidence type="ECO:0000256" key="1">
    <source>
        <dbReference type="ARBA" id="ARBA00005613"/>
    </source>
</evidence>
<dbReference type="GeneID" id="94353222"/>
<dbReference type="Proteomes" id="UP000294530">
    <property type="component" value="Unassembled WGS sequence"/>
</dbReference>
<gene>
    <name evidence="6" type="ORF">CCR75_009512</name>
</gene>
<dbReference type="PROSITE" id="PS51792">
    <property type="entry name" value="YIPPEE"/>
    <property type="match status" value="1"/>
</dbReference>
<reference evidence="6 7" key="1">
    <citation type="journal article" date="2021" name="Genome Biol.">
        <title>AFLAP: assembly-free linkage analysis pipeline using k-mers from genome sequencing data.</title>
        <authorList>
            <person name="Fletcher K."/>
            <person name="Zhang L."/>
            <person name="Gil J."/>
            <person name="Han R."/>
            <person name="Cavanaugh K."/>
            <person name="Michelmore R."/>
        </authorList>
    </citation>
    <scope>NUCLEOTIDE SEQUENCE [LARGE SCALE GENOMIC DNA]</scope>
    <source>
        <strain evidence="6 7">SF5</strain>
    </source>
</reference>
<feature type="domain" description="Yippee" evidence="5">
    <location>
        <begin position="59"/>
        <end position="156"/>
    </location>
</feature>
<evidence type="ECO:0000256" key="4">
    <source>
        <dbReference type="RuleBase" id="RU110713"/>
    </source>
</evidence>
<dbReference type="KEGG" id="blac:94353222"/>
<name>A0A976II37_BRELC</name>
<protein>
    <recommendedName>
        <fullName evidence="4">Protein yippee-like</fullName>
    </recommendedName>
</protein>
<dbReference type="EMBL" id="SHOA02000012">
    <property type="protein sequence ID" value="TDH72228.1"/>
    <property type="molecule type" value="Genomic_DNA"/>
</dbReference>